<evidence type="ECO:0000313" key="2">
    <source>
        <dbReference type="EMBL" id="KKK92387.1"/>
    </source>
</evidence>
<accession>A0A0F8ZF12</accession>
<sequence length="317" mass="36932">MGELIQKYAWSESRVKTLRECMKKYYYTYCLSWSGWKSSAPQERRRAYMLKNLTNLPMFVGSVTHDTIEMVIKTGRKTGKWMELKDAQKRAVQALRVGWLDSVNKKWQGSPKHHTNLAEHFYDEEIPEEKLKGYKNKVLVCLKSFYDCPLFSIMKNLSKEAWLTIEDFATFKLKTGEEVAVKIDCGFRHENKIFLLDFKTGAVNDSVIDQLITYGMYAIKQGWTTNPEDIIIIPVYLFAYPELGDKAMPHLSISMDQLKRQAKTIQKEFPMLKEAHEKQDDVEFFQHTHSERTCGRCHFRDMCSGAVTDVQEGETPF</sequence>
<organism evidence="2">
    <name type="scientific">marine sediment metagenome</name>
    <dbReference type="NCBI Taxonomy" id="412755"/>
    <lineage>
        <taxon>unclassified sequences</taxon>
        <taxon>metagenomes</taxon>
        <taxon>ecological metagenomes</taxon>
    </lineage>
</organism>
<evidence type="ECO:0000259" key="1">
    <source>
        <dbReference type="Pfam" id="PF12705"/>
    </source>
</evidence>
<comment type="caution">
    <text evidence="2">The sequence shown here is derived from an EMBL/GenBank/DDBJ whole genome shotgun (WGS) entry which is preliminary data.</text>
</comment>
<gene>
    <name evidence="2" type="ORF">LCGC14_2703430</name>
</gene>
<dbReference type="AlphaFoldDB" id="A0A0F8ZF12"/>
<dbReference type="Gene3D" id="3.90.320.10">
    <property type="match status" value="1"/>
</dbReference>
<dbReference type="InterPro" id="IPR011604">
    <property type="entry name" value="PDDEXK-like_dom_sf"/>
</dbReference>
<dbReference type="InterPro" id="IPR038726">
    <property type="entry name" value="PDDEXK_AddAB-type"/>
</dbReference>
<feature type="domain" description="PD-(D/E)XK endonuclease-like" evidence="1">
    <location>
        <begin position="10"/>
        <end position="303"/>
    </location>
</feature>
<protein>
    <recommendedName>
        <fullName evidence="1">PD-(D/E)XK endonuclease-like domain-containing protein</fullName>
    </recommendedName>
</protein>
<dbReference type="EMBL" id="LAZR01048233">
    <property type="protein sequence ID" value="KKK92387.1"/>
    <property type="molecule type" value="Genomic_DNA"/>
</dbReference>
<dbReference type="Pfam" id="PF12705">
    <property type="entry name" value="PDDEXK_1"/>
    <property type="match status" value="1"/>
</dbReference>
<proteinExistence type="predicted"/>
<reference evidence="2" key="1">
    <citation type="journal article" date="2015" name="Nature">
        <title>Complex archaea that bridge the gap between prokaryotes and eukaryotes.</title>
        <authorList>
            <person name="Spang A."/>
            <person name="Saw J.H."/>
            <person name="Jorgensen S.L."/>
            <person name="Zaremba-Niedzwiedzka K."/>
            <person name="Martijn J."/>
            <person name="Lind A.E."/>
            <person name="van Eijk R."/>
            <person name="Schleper C."/>
            <person name="Guy L."/>
            <person name="Ettema T.J."/>
        </authorList>
    </citation>
    <scope>NUCLEOTIDE SEQUENCE</scope>
</reference>
<name>A0A0F8ZF12_9ZZZZ</name>